<name>S9U4S7_9TRYP</name>
<dbReference type="AlphaFoldDB" id="S9U4S7"/>
<gene>
    <name evidence="2" type="ORF">STCU_07462</name>
</gene>
<protein>
    <submittedName>
        <fullName evidence="2">Uncharacterized protein</fullName>
    </submittedName>
</protein>
<dbReference type="EMBL" id="ATMH01007462">
    <property type="protein sequence ID" value="EPY23779.1"/>
    <property type="molecule type" value="Genomic_DNA"/>
</dbReference>
<evidence type="ECO:0000313" key="3">
    <source>
        <dbReference type="Proteomes" id="UP000015354"/>
    </source>
</evidence>
<comment type="caution">
    <text evidence="2">The sequence shown here is derived from an EMBL/GenBank/DDBJ whole genome shotgun (WGS) entry which is preliminary data.</text>
</comment>
<proteinExistence type="predicted"/>
<feature type="coiled-coil region" evidence="1">
    <location>
        <begin position="211"/>
        <end position="238"/>
    </location>
</feature>
<organism evidence="2 3">
    <name type="scientific">Strigomonas culicis</name>
    <dbReference type="NCBI Taxonomy" id="28005"/>
    <lineage>
        <taxon>Eukaryota</taxon>
        <taxon>Discoba</taxon>
        <taxon>Euglenozoa</taxon>
        <taxon>Kinetoplastea</taxon>
        <taxon>Metakinetoplastina</taxon>
        <taxon>Trypanosomatida</taxon>
        <taxon>Trypanosomatidae</taxon>
        <taxon>Strigomonadinae</taxon>
        <taxon>Strigomonas</taxon>
    </lineage>
</organism>
<evidence type="ECO:0000313" key="2">
    <source>
        <dbReference type="EMBL" id="EPY23779.1"/>
    </source>
</evidence>
<keyword evidence="1" id="KW-0175">Coiled coil</keyword>
<reference evidence="2 3" key="1">
    <citation type="journal article" date="2013" name="PLoS ONE">
        <title>Predicting the Proteins of Angomonas deanei, Strigomonas culicis and Their Respective Endosymbionts Reveals New Aspects of the Trypanosomatidae Family.</title>
        <authorList>
            <person name="Motta M.C."/>
            <person name="Martins A.C."/>
            <person name="de Souza S.S."/>
            <person name="Catta-Preta C.M."/>
            <person name="Silva R."/>
            <person name="Klein C.C."/>
            <person name="de Almeida L.G."/>
            <person name="de Lima Cunha O."/>
            <person name="Ciapina L.P."/>
            <person name="Brocchi M."/>
            <person name="Colabardini A.C."/>
            <person name="de Araujo Lima B."/>
            <person name="Machado C.R."/>
            <person name="de Almeida Soares C.M."/>
            <person name="Probst C.M."/>
            <person name="de Menezes C.B."/>
            <person name="Thompson C.E."/>
            <person name="Bartholomeu D.C."/>
            <person name="Gradia D.F."/>
            <person name="Pavoni D.P."/>
            <person name="Grisard E.C."/>
            <person name="Fantinatti-Garboggini F."/>
            <person name="Marchini F.K."/>
            <person name="Rodrigues-Luiz G.F."/>
            <person name="Wagner G."/>
            <person name="Goldman G.H."/>
            <person name="Fietto J.L."/>
            <person name="Elias M.C."/>
            <person name="Goldman M.H."/>
            <person name="Sagot M.F."/>
            <person name="Pereira M."/>
            <person name="Stoco P.H."/>
            <person name="de Mendonca-Neto R.P."/>
            <person name="Teixeira S.M."/>
            <person name="Maciel T.E."/>
            <person name="de Oliveira Mendes T.A."/>
            <person name="Urmenyi T.P."/>
            <person name="de Souza W."/>
            <person name="Schenkman S."/>
            <person name="de Vasconcelos A.T."/>
        </authorList>
    </citation>
    <scope>NUCLEOTIDE SEQUENCE [LARGE SCALE GENOMIC DNA]</scope>
</reference>
<accession>S9U4S7</accession>
<keyword evidence="3" id="KW-1185">Reference proteome</keyword>
<dbReference type="OrthoDB" id="241022at2759"/>
<sequence>MLEDELRLPEVTAPVALYLTLLAVALSRDLAPEALRERSRFLDDGVSAAVARATASPFLLVNPIVKRRFVQTELRRLLATGSGAGQLAKALHAAGHHELSREASLCESIHSVQHMHEAEVEGVVGHFENTAEVKWLLTALLNMKDDKVHTVVSQTFGTRVGASVDWDKVMGAVDWPSHWRRLATTLLSNNAVLAAMQTVISNAINAKGVTHKLLSAEYAEALHQIQQARKEREVANREKVEHIVSELSSFGAADKTLDMLLALGVDVAALRDEADAIRAQQLTPRYTVEPEVLQLVRGAVGARHAAWVQAGVMRTPADAKQPPPLAALEEMMRIFVRLTYVPHTGAAAIAQHTRRRIGAIGTKPYQYNVPVELGFMEQYDNLQYKRYDWQGWYQRMVDVHNRNVSIRCRLDDLKRLDSTGAPFVDLQTERRLRIISGDRVGMGVLKLDSDKYEDQKDNITHGTTKLSEIFAESRKAQLGPEYWPSVEVKVRRPSGQSQAYYSIMDNERIEKTSQELYKKYKDAKKRSLFVTPMDMWLEVKGMQVRKTTENQDKEGYSVDMIDAMSDPK</sequence>
<dbReference type="Proteomes" id="UP000015354">
    <property type="component" value="Unassembled WGS sequence"/>
</dbReference>
<evidence type="ECO:0000256" key="1">
    <source>
        <dbReference type="SAM" id="Coils"/>
    </source>
</evidence>